<dbReference type="PANTHER" id="PTHR22803">
    <property type="entry name" value="MANNOSE, PHOSPHOLIPASE, LECTIN RECEPTOR RELATED"/>
    <property type="match status" value="1"/>
</dbReference>
<reference evidence="3" key="1">
    <citation type="submission" date="2023-06" db="EMBL/GenBank/DDBJ databases">
        <title>Genomic analysis of the entomopathogenic nematode Steinernema hermaphroditum.</title>
        <authorList>
            <person name="Schwarz E.M."/>
            <person name="Heppert J.K."/>
            <person name="Baniya A."/>
            <person name="Schwartz H.T."/>
            <person name="Tan C.-H."/>
            <person name="Antoshechkin I."/>
            <person name="Sternberg P.W."/>
            <person name="Goodrich-Blair H."/>
            <person name="Dillman A.R."/>
        </authorList>
    </citation>
    <scope>NUCLEOTIDE SEQUENCE</scope>
    <source>
        <strain evidence="3">PS9179</strain>
        <tissue evidence="3">Whole animal</tissue>
    </source>
</reference>
<dbReference type="SMART" id="SM00034">
    <property type="entry name" value="CLECT"/>
    <property type="match status" value="1"/>
</dbReference>
<dbReference type="PROSITE" id="PS50041">
    <property type="entry name" value="C_TYPE_LECTIN_2"/>
    <property type="match status" value="1"/>
</dbReference>
<dbReference type="EMBL" id="JAUCMV010000004">
    <property type="protein sequence ID" value="KAK0406374.1"/>
    <property type="molecule type" value="Genomic_DNA"/>
</dbReference>
<evidence type="ECO:0000259" key="2">
    <source>
        <dbReference type="PROSITE" id="PS50041"/>
    </source>
</evidence>
<protein>
    <recommendedName>
        <fullName evidence="2">C-type lectin domain-containing protein</fullName>
    </recommendedName>
</protein>
<dbReference type="Pfam" id="PF00059">
    <property type="entry name" value="Lectin_C"/>
    <property type="match status" value="1"/>
</dbReference>
<keyword evidence="4" id="KW-1185">Reference proteome</keyword>
<dbReference type="InterPro" id="IPR016186">
    <property type="entry name" value="C-type_lectin-like/link_sf"/>
</dbReference>
<dbReference type="CDD" id="cd00037">
    <property type="entry name" value="CLECT"/>
    <property type="match status" value="1"/>
</dbReference>
<feature type="chain" id="PRO_5041296927" description="C-type lectin domain-containing protein" evidence="1">
    <location>
        <begin position="19"/>
        <end position="174"/>
    </location>
</feature>
<gene>
    <name evidence="3" type="ORF">QR680_018537</name>
</gene>
<feature type="domain" description="C-type lectin" evidence="2">
    <location>
        <begin position="48"/>
        <end position="166"/>
    </location>
</feature>
<keyword evidence="1" id="KW-0732">Signal</keyword>
<dbReference type="AlphaFoldDB" id="A0AA39HKI2"/>
<evidence type="ECO:0000313" key="4">
    <source>
        <dbReference type="Proteomes" id="UP001175271"/>
    </source>
</evidence>
<feature type="signal peptide" evidence="1">
    <location>
        <begin position="1"/>
        <end position="18"/>
    </location>
</feature>
<accession>A0AA39HKI2</accession>
<organism evidence="3 4">
    <name type="scientific">Steinernema hermaphroditum</name>
    <dbReference type="NCBI Taxonomy" id="289476"/>
    <lineage>
        <taxon>Eukaryota</taxon>
        <taxon>Metazoa</taxon>
        <taxon>Ecdysozoa</taxon>
        <taxon>Nematoda</taxon>
        <taxon>Chromadorea</taxon>
        <taxon>Rhabditida</taxon>
        <taxon>Tylenchina</taxon>
        <taxon>Panagrolaimomorpha</taxon>
        <taxon>Strongyloidoidea</taxon>
        <taxon>Steinernematidae</taxon>
        <taxon>Steinernema</taxon>
    </lineage>
</organism>
<dbReference type="Gene3D" id="3.10.100.10">
    <property type="entry name" value="Mannose-Binding Protein A, subunit A"/>
    <property type="match status" value="1"/>
</dbReference>
<sequence length="174" mass="19774">MKSLLVLLFLNFFVFAFADDITVHCGDRTFPGGHQLMETKCKSGWRPFRDACYRLFYSSLKWAAAADFCALRGGHLVSIIDDKENDFVKELVVSVGQGISHWIGGFTSVHNADLLWTDGSPWEYMSPIETNSTNSPRRCAVANVVLATSIEWYMDHCDSEWPFICKKGKWKDSF</sequence>
<comment type="caution">
    <text evidence="3">The sequence shown here is derived from an EMBL/GenBank/DDBJ whole genome shotgun (WGS) entry which is preliminary data.</text>
</comment>
<dbReference type="SUPFAM" id="SSF56436">
    <property type="entry name" value="C-type lectin-like"/>
    <property type="match status" value="1"/>
</dbReference>
<dbReference type="InterPro" id="IPR016187">
    <property type="entry name" value="CTDL_fold"/>
</dbReference>
<proteinExistence type="predicted"/>
<dbReference type="Proteomes" id="UP001175271">
    <property type="component" value="Unassembled WGS sequence"/>
</dbReference>
<dbReference type="InterPro" id="IPR050111">
    <property type="entry name" value="C-type_lectin/snaclec_domain"/>
</dbReference>
<name>A0AA39HKI2_9BILA</name>
<evidence type="ECO:0000313" key="3">
    <source>
        <dbReference type="EMBL" id="KAK0406374.1"/>
    </source>
</evidence>
<evidence type="ECO:0000256" key="1">
    <source>
        <dbReference type="SAM" id="SignalP"/>
    </source>
</evidence>
<dbReference type="InterPro" id="IPR001304">
    <property type="entry name" value="C-type_lectin-like"/>
</dbReference>